<dbReference type="PANTHER" id="PTHR34978:SF3">
    <property type="entry name" value="SLR0241 PROTEIN"/>
    <property type="match status" value="1"/>
</dbReference>
<dbReference type="GO" id="GO:0006508">
    <property type="term" value="P:proteolysis"/>
    <property type="evidence" value="ECO:0007669"/>
    <property type="project" value="UniProtKB-KW"/>
</dbReference>
<dbReference type="InterPro" id="IPR052173">
    <property type="entry name" value="Beta-lactam_resp_regulator"/>
</dbReference>
<keyword evidence="1" id="KW-0645">Protease</keyword>
<protein>
    <submittedName>
        <fullName evidence="2">M56 family peptidase</fullName>
    </submittedName>
</protein>
<dbReference type="Proteomes" id="UP000298111">
    <property type="component" value="Unassembled WGS sequence"/>
</dbReference>
<organism evidence="2 3">
    <name type="scientific">Streptomyces albus</name>
    <dbReference type="NCBI Taxonomy" id="1888"/>
    <lineage>
        <taxon>Bacteria</taxon>
        <taxon>Bacillati</taxon>
        <taxon>Actinomycetota</taxon>
        <taxon>Actinomycetes</taxon>
        <taxon>Kitasatosporales</taxon>
        <taxon>Streptomycetaceae</taxon>
        <taxon>Streptomyces</taxon>
    </lineage>
</organism>
<dbReference type="InterPro" id="IPR001915">
    <property type="entry name" value="Peptidase_M48"/>
</dbReference>
<keyword evidence="1" id="KW-0482">Metalloprotease</keyword>
<dbReference type="AlphaFoldDB" id="A0A6C1C047"/>
<keyword evidence="1" id="KW-0862">Zinc</keyword>
<dbReference type="Pfam" id="PF01435">
    <property type="entry name" value="Peptidase_M48"/>
    <property type="match status" value="1"/>
</dbReference>
<comment type="similarity">
    <text evidence="1">Belongs to the peptidase M48 family.</text>
</comment>
<dbReference type="EMBL" id="RCIY01000120">
    <property type="protein sequence ID" value="TGG74665.1"/>
    <property type="molecule type" value="Genomic_DNA"/>
</dbReference>
<evidence type="ECO:0000313" key="2">
    <source>
        <dbReference type="EMBL" id="TGG74665.1"/>
    </source>
</evidence>
<dbReference type="GO" id="GO:0004222">
    <property type="term" value="F:metalloendopeptidase activity"/>
    <property type="evidence" value="ECO:0007669"/>
    <property type="project" value="InterPro"/>
</dbReference>
<dbReference type="Gene3D" id="3.30.2010.10">
    <property type="entry name" value="Metalloproteases ('zincins'), catalytic domain"/>
    <property type="match status" value="1"/>
</dbReference>
<name>A0A6C1C047_9ACTN</name>
<dbReference type="GeneID" id="75185419"/>
<evidence type="ECO:0000313" key="3">
    <source>
        <dbReference type="Proteomes" id="UP000298111"/>
    </source>
</evidence>
<dbReference type="CDD" id="cd07326">
    <property type="entry name" value="M56_BlaR1_MecR1_like"/>
    <property type="match status" value="1"/>
</dbReference>
<evidence type="ECO:0000256" key="1">
    <source>
        <dbReference type="RuleBase" id="RU003983"/>
    </source>
</evidence>
<dbReference type="PANTHER" id="PTHR34978">
    <property type="entry name" value="POSSIBLE SENSOR-TRANSDUCER PROTEIN BLAR"/>
    <property type="match status" value="1"/>
</dbReference>
<accession>A0A6C1C047</accession>
<reference evidence="2 3" key="1">
    <citation type="submission" date="2018-10" db="EMBL/GenBank/DDBJ databases">
        <title>Isolation of pseudouridimycin from Streptomyces albus DSM 40763.</title>
        <authorList>
            <person name="Rosenqvist P."/>
            <person name="Metsae-Ketelae M."/>
            <person name="Virta P."/>
        </authorList>
    </citation>
    <scope>NUCLEOTIDE SEQUENCE [LARGE SCALE GENOMIC DNA]</scope>
    <source>
        <strain evidence="2 3">DSM 40763</strain>
    </source>
</reference>
<sequence>MGFFVLLPLVLPLTSWPVARLAERRLHPRATTRLLVGVGVVLAACSTVCLGLLVVVGTAQLPGNPLPDAWSDPEVRAAVPYDEMLGKASIPALVLLLGKCGSTLVRHRRVQRRVRRALEGLRDSRVAVLPDSAPYAFTLPGSRRRRSRIVVSTAMLDALEPSERRALFAHERAHLTARHTRMLLLSELAADAHPFLRPLRTAVAFGVERWADEEAAREVGDRRLTARAVGKAALLANGSPARTVPAVAGAGQVPRRVQALLDPAPSTRLWLPTTTAPGLVAGLAAWLAAAGAATSALSAANAAVALAAILHAATPL</sequence>
<gene>
    <name evidence="2" type="ORF">D8771_34255</name>
</gene>
<keyword evidence="1" id="KW-0378">Hydrolase</keyword>
<dbReference type="RefSeq" id="WP_016467238.1">
    <property type="nucleotide sequence ID" value="NZ_BBQG01000010.1"/>
</dbReference>
<comment type="caution">
    <text evidence="2">The sequence shown here is derived from an EMBL/GenBank/DDBJ whole genome shotgun (WGS) entry which is preliminary data.</text>
</comment>
<comment type="cofactor">
    <cofactor evidence="1">
        <name>Zn(2+)</name>
        <dbReference type="ChEBI" id="CHEBI:29105"/>
    </cofactor>
    <text evidence="1">Binds 1 zinc ion per subunit.</text>
</comment>
<proteinExistence type="inferred from homology"/>